<keyword evidence="4 12" id="KW-0349">Heme</keyword>
<evidence type="ECO:0000256" key="10">
    <source>
        <dbReference type="ARBA" id="ARBA00023033"/>
    </source>
</evidence>
<sequence>MLLPLLFAGCVFFFLHQRLNYYRRKQRAYEKWLASGKFGAGQKVADIQVQNNFLRNPFGLVQFVEFLNRTKGAFFVDFVNQNFQKYGYILPTRTLGKVNIITCDPELIKTVLATNFKDWSIGIRRKAMFPVLGNAIFSVEGDQWTHSRAMLRPQFARDSIANVADLERHVTRLINVFRGYGVQSFDCQKYFFQFTLDSASDFLFGESTNSLSVQDDKSESEDTGESFNVLTQQGENAESFAQAFKVAFTFTAIRLRLQQFYWLLRPSNKKYRDSIDTVHRLVDGYVERALENKEDTDRYIISNQLVKVCDDKKYIRDQLLGILLAGRNTTAAVLAWIMYESARRPEIWNKMRQEVTDTFSDGPVTSDELRKCVYVRSVINEALRVYPSVPMNQRVAVRDTFLPTGGGPDGSLPLYCPRGTKVAYSVFALHMREDFYGSDSHIFRPERWNEGVGKGWQYLPFNGGPRICLGQQFALMEASYTLVRLVQEFDTVELDMEVVDPPPKMSSFSMVHRDGVRIRVK</sequence>
<evidence type="ECO:0000313" key="17">
    <source>
        <dbReference type="Proteomes" id="UP000256601"/>
    </source>
</evidence>
<dbReference type="InterPro" id="IPR047146">
    <property type="entry name" value="Cyt_P450_E_CYP52_fungi"/>
</dbReference>
<evidence type="ECO:0000256" key="3">
    <source>
        <dbReference type="ARBA" id="ARBA00010617"/>
    </source>
</evidence>
<dbReference type="EMBL" id="CP017555">
    <property type="protein sequence ID" value="AOW02619.1"/>
    <property type="molecule type" value="Genomic_DNA"/>
</dbReference>
<dbReference type="EMBL" id="KZ858965">
    <property type="protein sequence ID" value="RDW27269.1"/>
    <property type="molecule type" value="Genomic_DNA"/>
</dbReference>
<dbReference type="OrthoDB" id="1470350at2759"/>
<evidence type="ECO:0000313" key="16">
    <source>
        <dbReference type="Proteomes" id="UP000182444"/>
    </source>
</evidence>
<dbReference type="PRINTS" id="PR01239">
    <property type="entry name" value="EP450IICYP52"/>
</dbReference>
<evidence type="ECO:0000256" key="7">
    <source>
        <dbReference type="ARBA" id="ARBA00022989"/>
    </source>
</evidence>
<dbReference type="CDD" id="cd11063">
    <property type="entry name" value="CYP52"/>
    <property type="match status" value="1"/>
</dbReference>
<dbReference type="GeneID" id="2909455"/>
<keyword evidence="8 13" id="KW-0560">Oxidoreductase</keyword>
<evidence type="ECO:0000256" key="4">
    <source>
        <dbReference type="ARBA" id="ARBA00022617"/>
    </source>
</evidence>
<keyword evidence="10 13" id="KW-0503">Monooxygenase</keyword>
<dbReference type="GO" id="GO:0020037">
    <property type="term" value="F:heme binding"/>
    <property type="evidence" value="ECO:0007669"/>
    <property type="project" value="InterPro"/>
</dbReference>
<evidence type="ECO:0000256" key="13">
    <source>
        <dbReference type="RuleBase" id="RU000461"/>
    </source>
</evidence>
<dbReference type="eggNOG" id="KOG0157">
    <property type="taxonomic scope" value="Eukaryota"/>
</dbReference>
<keyword evidence="7" id="KW-1133">Transmembrane helix</keyword>
<dbReference type="Pfam" id="PF00067">
    <property type="entry name" value="p450"/>
    <property type="match status" value="1"/>
</dbReference>
<keyword evidence="11" id="KW-0472">Membrane</keyword>
<dbReference type="PANTHER" id="PTHR24287:SF1">
    <property type="entry name" value="P450, PUTATIVE (EUROFUNG)-RELATED"/>
    <property type="match status" value="1"/>
</dbReference>
<evidence type="ECO:0000256" key="5">
    <source>
        <dbReference type="ARBA" id="ARBA00022692"/>
    </source>
</evidence>
<protein>
    <submittedName>
        <fullName evidence="15">Cytochrome P450</fullName>
    </submittedName>
</protein>
<dbReference type="Proteomes" id="UP000182444">
    <property type="component" value="Chromosome 1C"/>
</dbReference>
<reference evidence="14 16" key="1">
    <citation type="journal article" date="2016" name="PLoS ONE">
        <title>Sequence Assembly of Yarrowia lipolytica Strain W29/CLIB89 Shows Transposable Element Diversity.</title>
        <authorList>
            <person name="Magnan C."/>
            <person name="Yu J."/>
            <person name="Chang I."/>
            <person name="Jahn E."/>
            <person name="Kanomata Y."/>
            <person name="Wu J."/>
            <person name="Zeller M."/>
            <person name="Oakes M."/>
            <person name="Baldi P."/>
            <person name="Sandmeyer S."/>
        </authorList>
    </citation>
    <scope>NUCLEOTIDE SEQUENCE [LARGE SCALE GENOMIC DNA]</scope>
    <source>
        <strain evidence="14">CLIB89</strain>
        <strain evidence="16">CLIB89(W29)</strain>
    </source>
</reference>
<dbReference type="AlphaFoldDB" id="A0A1D8NAH1"/>
<comment type="similarity">
    <text evidence="3 13">Belongs to the cytochrome P450 family.</text>
</comment>
<keyword evidence="9 12" id="KW-0408">Iron</keyword>
<comment type="subcellular location">
    <subcellularLocation>
        <location evidence="2">Membrane</location>
    </subcellularLocation>
</comment>
<dbReference type="PRINTS" id="PR00464">
    <property type="entry name" value="EP450II"/>
</dbReference>
<dbReference type="VEuPathDB" id="FungiDB:YALI0_C10054g"/>
<keyword evidence="5" id="KW-0812">Transmembrane</keyword>
<dbReference type="GO" id="GO:0005506">
    <property type="term" value="F:iron ion binding"/>
    <property type="evidence" value="ECO:0007669"/>
    <property type="project" value="InterPro"/>
</dbReference>
<keyword evidence="6 12" id="KW-0479">Metal-binding</keyword>
<dbReference type="PRINTS" id="PR00385">
    <property type="entry name" value="P450"/>
</dbReference>
<reference evidence="15 17" key="2">
    <citation type="submission" date="2018-07" db="EMBL/GenBank/DDBJ databases">
        <title>Draft Genome Assemblies for Five Robust Yarrowia lipolytica Strains Exhibiting High Lipid Production and Pentose Sugar Utilization and Sugar Alcohol Secretion from Undetoxified Lignocellulosic Biomass Hydrolysates.</title>
        <authorList>
            <consortium name="DOE Joint Genome Institute"/>
            <person name="Walker C."/>
            <person name="Ryu S."/>
            <person name="Na H."/>
            <person name="Zane M."/>
            <person name="LaButti K."/>
            <person name="Lipzen A."/>
            <person name="Haridas S."/>
            <person name="Barry K."/>
            <person name="Grigoriev I.V."/>
            <person name="Quarterman J."/>
            <person name="Slininger P."/>
            <person name="Dien B."/>
            <person name="Trinh C.T."/>
        </authorList>
    </citation>
    <scope>NUCLEOTIDE SEQUENCE [LARGE SCALE GENOMIC DNA]</scope>
    <source>
        <strain evidence="15 17">YB392</strain>
    </source>
</reference>
<dbReference type="InterPro" id="IPR002402">
    <property type="entry name" value="Cyt_P450_E_grp-II"/>
</dbReference>
<dbReference type="GO" id="GO:0016020">
    <property type="term" value="C:membrane"/>
    <property type="evidence" value="ECO:0007669"/>
    <property type="project" value="UniProtKB-SubCell"/>
</dbReference>
<dbReference type="Proteomes" id="UP000256601">
    <property type="component" value="Unassembled WGS sequence"/>
</dbReference>
<dbReference type="OMA" id="CNRICRE"/>
<dbReference type="Gene3D" id="1.10.630.10">
    <property type="entry name" value="Cytochrome P450"/>
    <property type="match status" value="1"/>
</dbReference>
<evidence type="ECO:0000313" key="15">
    <source>
        <dbReference type="EMBL" id="RDW27269.1"/>
    </source>
</evidence>
<dbReference type="GO" id="GO:0016712">
    <property type="term" value="F:oxidoreductase activity, acting on paired donors, with incorporation or reduction of molecular oxygen, reduced flavin or flavoprotein as one donor, and incorporation of one atom of oxygen"/>
    <property type="evidence" value="ECO:0007669"/>
    <property type="project" value="InterPro"/>
</dbReference>
<dbReference type="VEuPathDB" id="FungiDB:YALI1_C14106g"/>
<proteinExistence type="inferred from homology"/>
<dbReference type="InterPro" id="IPR036396">
    <property type="entry name" value="Cyt_P450_sf"/>
</dbReference>
<accession>A0A1D8NAH1</accession>
<dbReference type="PROSITE" id="PS00086">
    <property type="entry name" value="CYTOCHROME_P450"/>
    <property type="match status" value="1"/>
</dbReference>
<evidence type="ECO:0000256" key="2">
    <source>
        <dbReference type="ARBA" id="ARBA00004370"/>
    </source>
</evidence>
<dbReference type="SUPFAM" id="SSF48264">
    <property type="entry name" value="Cytochrome P450"/>
    <property type="match status" value="1"/>
</dbReference>
<dbReference type="InterPro" id="IPR002974">
    <property type="entry name" value="Cyt_P450_E_CYP52_ascomycetes"/>
</dbReference>
<dbReference type="InterPro" id="IPR017972">
    <property type="entry name" value="Cyt_P450_CS"/>
</dbReference>
<dbReference type="KEGG" id="yli:2909455"/>
<dbReference type="PANTHER" id="PTHR24287">
    <property type="entry name" value="P450, PUTATIVE (EUROFUNG)-RELATED"/>
    <property type="match status" value="1"/>
</dbReference>
<organism evidence="14 16">
    <name type="scientific">Yarrowia lipolytica</name>
    <name type="common">Candida lipolytica</name>
    <dbReference type="NCBI Taxonomy" id="4952"/>
    <lineage>
        <taxon>Eukaryota</taxon>
        <taxon>Fungi</taxon>
        <taxon>Dikarya</taxon>
        <taxon>Ascomycota</taxon>
        <taxon>Saccharomycotina</taxon>
        <taxon>Dipodascomycetes</taxon>
        <taxon>Dipodascales</taxon>
        <taxon>Dipodascales incertae sedis</taxon>
        <taxon>Yarrowia</taxon>
    </lineage>
</organism>
<evidence type="ECO:0000256" key="9">
    <source>
        <dbReference type="ARBA" id="ARBA00023004"/>
    </source>
</evidence>
<evidence type="ECO:0000256" key="6">
    <source>
        <dbReference type="ARBA" id="ARBA00022723"/>
    </source>
</evidence>
<comment type="cofactor">
    <cofactor evidence="1 12">
        <name>heme</name>
        <dbReference type="ChEBI" id="CHEBI:30413"/>
    </cofactor>
</comment>
<feature type="binding site" description="axial binding residue" evidence="12">
    <location>
        <position position="468"/>
    </location>
    <ligand>
        <name>heme</name>
        <dbReference type="ChEBI" id="CHEBI:30413"/>
    </ligand>
    <ligandPart>
        <name>Fe</name>
        <dbReference type="ChEBI" id="CHEBI:18248"/>
    </ligandPart>
</feature>
<evidence type="ECO:0000256" key="12">
    <source>
        <dbReference type="PIRSR" id="PIRSR602402-1"/>
    </source>
</evidence>
<name>A0A1D8NAH1_YARLL</name>
<dbReference type="RefSeq" id="XP_501667.1">
    <property type="nucleotide sequence ID" value="XM_501667.1"/>
</dbReference>
<dbReference type="InterPro" id="IPR001128">
    <property type="entry name" value="Cyt_P450"/>
</dbReference>
<evidence type="ECO:0000313" key="14">
    <source>
        <dbReference type="EMBL" id="AOW02619.1"/>
    </source>
</evidence>
<evidence type="ECO:0000256" key="1">
    <source>
        <dbReference type="ARBA" id="ARBA00001971"/>
    </source>
</evidence>
<gene>
    <name evidence="15" type="ORF">B0I71DRAFT_169669</name>
    <name evidence="14" type="ORF">YALI1_C14106g</name>
</gene>
<evidence type="ECO:0000256" key="8">
    <source>
        <dbReference type="ARBA" id="ARBA00023002"/>
    </source>
</evidence>
<evidence type="ECO:0000256" key="11">
    <source>
        <dbReference type="ARBA" id="ARBA00023136"/>
    </source>
</evidence>